<dbReference type="PROSITE" id="PS50102">
    <property type="entry name" value="RRM"/>
    <property type="match status" value="1"/>
</dbReference>
<dbReference type="Proteomes" id="UP000325113">
    <property type="component" value="Unassembled WGS sequence"/>
</dbReference>
<evidence type="ECO:0000256" key="2">
    <source>
        <dbReference type="ARBA" id="ARBA00022664"/>
    </source>
</evidence>
<feature type="domain" description="RRM" evidence="14">
    <location>
        <begin position="44"/>
        <end position="146"/>
    </location>
</feature>
<keyword evidence="8" id="KW-0238">DNA-binding</keyword>
<dbReference type="FunFam" id="3.30.70.330:FF:000122">
    <property type="entry name" value="Splicing factor U2AF small subunit"/>
    <property type="match status" value="1"/>
</dbReference>
<dbReference type="SMART" id="SM00361">
    <property type="entry name" value="RRM_1"/>
    <property type="match status" value="1"/>
</dbReference>
<dbReference type="InterPro" id="IPR012677">
    <property type="entry name" value="Nucleotide-bd_a/b_plait_sf"/>
</dbReference>
<evidence type="ECO:0000313" key="16">
    <source>
        <dbReference type="EMBL" id="KAA0157919.1"/>
    </source>
</evidence>
<feature type="domain" description="C3H1-type" evidence="15">
    <location>
        <begin position="12"/>
        <end position="40"/>
    </location>
</feature>
<dbReference type="Gene3D" id="3.30.70.330">
    <property type="match status" value="1"/>
</dbReference>
<dbReference type="PRINTS" id="PR01848">
    <property type="entry name" value="U2AUXFACTOR"/>
</dbReference>
<evidence type="ECO:0008006" key="18">
    <source>
        <dbReference type="Google" id="ProtNLM"/>
    </source>
</evidence>
<proteinExistence type="predicted"/>
<dbReference type="CDD" id="cd12287">
    <property type="entry name" value="RRM_U2AF35_like"/>
    <property type="match status" value="1"/>
</dbReference>
<dbReference type="EMBL" id="VLTM01000074">
    <property type="protein sequence ID" value="KAA0157919.1"/>
    <property type="molecule type" value="Genomic_DNA"/>
</dbReference>
<dbReference type="AlphaFoldDB" id="A0A5A8CYX7"/>
<feature type="region of interest" description="Disordered" evidence="13">
    <location>
        <begin position="265"/>
        <end position="332"/>
    </location>
</feature>
<dbReference type="SMART" id="SM00356">
    <property type="entry name" value="ZnF_C3H1"/>
    <property type="match status" value="2"/>
</dbReference>
<keyword evidence="7 11" id="KW-0694">RNA-binding</keyword>
<feature type="compositionally biased region" description="Basic and acidic residues" evidence="13">
    <location>
        <begin position="189"/>
        <end position="209"/>
    </location>
</feature>
<reference evidence="16 17" key="1">
    <citation type="submission" date="2019-07" db="EMBL/GenBank/DDBJ databases">
        <title>Genomes of Cafeteria roenbergensis.</title>
        <authorList>
            <person name="Fischer M.G."/>
            <person name="Hackl T."/>
            <person name="Roman M."/>
        </authorList>
    </citation>
    <scope>NUCLEOTIDE SEQUENCE [LARGE SCALE GENOMIC DNA]</scope>
    <source>
        <strain evidence="16 17">Cflag</strain>
    </source>
</reference>
<dbReference type="SUPFAM" id="SSF54928">
    <property type="entry name" value="RNA-binding domain, RBD"/>
    <property type="match status" value="1"/>
</dbReference>
<dbReference type="InterPro" id="IPR009145">
    <property type="entry name" value="U2AF_small"/>
</dbReference>
<organism evidence="16 17">
    <name type="scientific">Cafeteria roenbergensis</name>
    <name type="common">Marine flagellate</name>
    <dbReference type="NCBI Taxonomy" id="33653"/>
    <lineage>
        <taxon>Eukaryota</taxon>
        <taxon>Sar</taxon>
        <taxon>Stramenopiles</taxon>
        <taxon>Bigyra</taxon>
        <taxon>Opalozoa</taxon>
        <taxon>Bicosoecida</taxon>
        <taxon>Cafeteriaceae</taxon>
        <taxon>Cafeteria</taxon>
    </lineage>
</organism>
<dbReference type="Pfam" id="PF00076">
    <property type="entry name" value="RRM_1"/>
    <property type="match status" value="1"/>
</dbReference>
<keyword evidence="3 12" id="KW-0479">Metal-binding</keyword>
<evidence type="ECO:0000256" key="6">
    <source>
        <dbReference type="ARBA" id="ARBA00022833"/>
    </source>
</evidence>
<dbReference type="InterPro" id="IPR035979">
    <property type="entry name" value="RBD_domain_sf"/>
</dbReference>
<dbReference type="GO" id="GO:0003677">
    <property type="term" value="F:DNA binding"/>
    <property type="evidence" value="ECO:0007669"/>
    <property type="project" value="UniProtKB-KW"/>
</dbReference>
<keyword evidence="2" id="KW-0507">mRNA processing</keyword>
<keyword evidence="6 12" id="KW-0862">Zinc</keyword>
<evidence type="ECO:0000256" key="1">
    <source>
        <dbReference type="ARBA" id="ARBA00004123"/>
    </source>
</evidence>
<sequence length="332" mass="35362">MADRHSKIFGTEADRRNCPFFLKVGSCRHGDRCGRAHTVPAVSTTVLLRNMYANPKQPLLNAGKDLSTFKEEEFQDHFEATYEDIWEEVTKYGEVEEMMIADNMPDHLVGNVWVRFFREEDALKCLESLSGRFYGGKRVSAAFTSATDFGDARCRHKDTGRGCAKSWNCNFVHAKRADPRLLRELDEEQPHFGENDRPNPPEYDHDRKYGSAGRGAGGGFGGGMGGGGYRGGGGYGGGGGYSRGGGYGGGGGGGGYDRAAPGGYDRGGRGAPGGYDRGAGGGYSRGAPGGYERGPPAAGGYSRGAPGGYERAPPHPARAGPPADYSRGGYTR</sequence>
<feature type="compositionally biased region" description="Gly residues" evidence="13">
    <location>
        <begin position="269"/>
        <end position="292"/>
    </location>
</feature>
<evidence type="ECO:0000256" key="5">
    <source>
        <dbReference type="ARBA" id="ARBA00022771"/>
    </source>
</evidence>
<evidence type="ECO:0000256" key="10">
    <source>
        <dbReference type="ARBA" id="ARBA00023242"/>
    </source>
</evidence>
<evidence type="ECO:0000256" key="12">
    <source>
        <dbReference type="PROSITE-ProRule" id="PRU00723"/>
    </source>
</evidence>
<name>A0A5A8CYX7_CAFRO</name>
<evidence type="ECO:0000256" key="4">
    <source>
        <dbReference type="ARBA" id="ARBA00022737"/>
    </source>
</evidence>
<keyword evidence="5 12" id="KW-0863">Zinc-finger</keyword>
<dbReference type="PANTHER" id="PTHR12620">
    <property type="entry name" value="U2 SNRNP AUXILIARY FACTOR, SMALL SUBUNIT"/>
    <property type="match status" value="1"/>
</dbReference>
<feature type="zinc finger region" description="C3H1-type" evidence="12">
    <location>
        <begin position="12"/>
        <end position="40"/>
    </location>
</feature>
<dbReference type="InterPro" id="IPR003954">
    <property type="entry name" value="RRM_euk-type"/>
</dbReference>
<evidence type="ECO:0000256" key="13">
    <source>
        <dbReference type="SAM" id="MobiDB-lite"/>
    </source>
</evidence>
<evidence type="ECO:0000256" key="7">
    <source>
        <dbReference type="ARBA" id="ARBA00022884"/>
    </source>
</evidence>
<evidence type="ECO:0000256" key="8">
    <source>
        <dbReference type="ARBA" id="ARBA00023125"/>
    </source>
</evidence>
<dbReference type="PROSITE" id="PS50103">
    <property type="entry name" value="ZF_C3H1"/>
    <property type="match status" value="1"/>
</dbReference>
<gene>
    <name evidence="16" type="ORF">FNF31_05647</name>
</gene>
<dbReference type="InterPro" id="IPR000504">
    <property type="entry name" value="RRM_dom"/>
</dbReference>
<dbReference type="Pfam" id="PF00642">
    <property type="entry name" value="zf-CCCH"/>
    <property type="match status" value="1"/>
</dbReference>
<keyword evidence="10" id="KW-0539">Nucleus</keyword>
<feature type="region of interest" description="Disordered" evidence="13">
    <location>
        <begin position="189"/>
        <end position="214"/>
    </location>
</feature>
<comment type="subcellular location">
    <subcellularLocation>
        <location evidence="1">Nucleus</location>
    </subcellularLocation>
</comment>
<evidence type="ECO:0000256" key="9">
    <source>
        <dbReference type="ARBA" id="ARBA00023187"/>
    </source>
</evidence>
<keyword evidence="9" id="KW-0508">mRNA splicing</keyword>
<dbReference type="InterPro" id="IPR000571">
    <property type="entry name" value="Znf_CCCH"/>
</dbReference>
<evidence type="ECO:0000259" key="15">
    <source>
        <dbReference type="PROSITE" id="PS50103"/>
    </source>
</evidence>
<evidence type="ECO:0000256" key="3">
    <source>
        <dbReference type="ARBA" id="ARBA00022723"/>
    </source>
</evidence>
<dbReference type="GO" id="GO:0089701">
    <property type="term" value="C:U2AF complex"/>
    <property type="evidence" value="ECO:0007669"/>
    <property type="project" value="InterPro"/>
</dbReference>
<comment type="caution">
    <text evidence="16">The sequence shown here is derived from an EMBL/GenBank/DDBJ whole genome shotgun (WGS) entry which is preliminary data.</text>
</comment>
<accession>A0A5A8CYX7</accession>
<keyword evidence="4" id="KW-0677">Repeat</keyword>
<dbReference type="GO" id="GO:0008270">
    <property type="term" value="F:zinc ion binding"/>
    <property type="evidence" value="ECO:0007669"/>
    <property type="project" value="UniProtKB-KW"/>
</dbReference>
<evidence type="ECO:0000256" key="11">
    <source>
        <dbReference type="PROSITE-ProRule" id="PRU00176"/>
    </source>
</evidence>
<dbReference type="GO" id="GO:0003723">
    <property type="term" value="F:RNA binding"/>
    <property type="evidence" value="ECO:0007669"/>
    <property type="project" value="UniProtKB-UniRule"/>
</dbReference>
<protein>
    <recommendedName>
        <fullName evidence="18">C3H1-type domain-containing protein</fullName>
    </recommendedName>
</protein>
<evidence type="ECO:0000313" key="17">
    <source>
        <dbReference type="Proteomes" id="UP000325113"/>
    </source>
</evidence>
<dbReference type="GO" id="GO:0000398">
    <property type="term" value="P:mRNA splicing, via spliceosome"/>
    <property type="evidence" value="ECO:0007669"/>
    <property type="project" value="InterPro"/>
</dbReference>
<evidence type="ECO:0000259" key="14">
    <source>
        <dbReference type="PROSITE" id="PS50102"/>
    </source>
</evidence>